<accession>A0A4S3M1Z5</accession>
<dbReference type="PANTHER" id="PTHR18964">
    <property type="entry name" value="ROK (REPRESSOR, ORF, KINASE) FAMILY"/>
    <property type="match status" value="1"/>
</dbReference>
<gene>
    <name evidence="2" type="ORF">E7Z59_02040</name>
</gene>
<keyword evidence="3" id="KW-1185">Reference proteome</keyword>
<dbReference type="PANTHER" id="PTHR18964:SF149">
    <property type="entry name" value="BIFUNCTIONAL UDP-N-ACETYLGLUCOSAMINE 2-EPIMERASE_N-ACETYLMANNOSAMINE KINASE"/>
    <property type="match status" value="1"/>
</dbReference>
<dbReference type="Gene3D" id="3.30.420.40">
    <property type="match status" value="2"/>
</dbReference>
<dbReference type="InterPro" id="IPR000600">
    <property type="entry name" value="ROK"/>
</dbReference>
<dbReference type="SUPFAM" id="SSF53067">
    <property type="entry name" value="Actin-like ATPase domain"/>
    <property type="match status" value="1"/>
</dbReference>
<protein>
    <submittedName>
        <fullName evidence="2">ROK family protein</fullName>
    </submittedName>
</protein>
<comment type="caution">
    <text evidence="2">The sequence shown here is derived from an EMBL/GenBank/DDBJ whole genome shotgun (WGS) entry which is preliminary data.</text>
</comment>
<dbReference type="EMBL" id="SSMC01000001">
    <property type="protein sequence ID" value="THD69134.1"/>
    <property type="molecule type" value="Genomic_DNA"/>
</dbReference>
<dbReference type="AlphaFoldDB" id="A0A4S3M1Z5"/>
<dbReference type="Pfam" id="PF00480">
    <property type="entry name" value="ROK"/>
    <property type="match status" value="1"/>
</dbReference>
<comment type="similarity">
    <text evidence="1">Belongs to the ROK (NagC/XylR) family.</text>
</comment>
<dbReference type="Proteomes" id="UP000305939">
    <property type="component" value="Unassembled WGS sequence"/>
</dbReference>
<dbReference type="OrthoDB" id="9810372at2"/>
<proteinExistence type="inferred from homology"/>
<evidence type="ECO:0000313" key="2">
    <source>
        <dbReference type="EMBL" id="THD69134.1"/>
    </source>
</evidence>
<evidence type="ECO:0000313" key="3">
    <source>
        <dbReference type="Proteomes" id="UP000305939"/>
    </source>
</evidence>
<name>A0A4S3M1Z5_9FLAO</name>
<evidence type="ECO:0000256" key="1">
    <source>
        <dbReference type="ARBA" id="ARBA00006479"/>
    </source>
</evidence>
<dbReference type="InterPro" id="IPR043129">
    <property type="entry name" value="ATPase_NBD"/>
</dbReference>
<dbReference type="RefSeq" id="WP_136334624.1">
    <property type="nucleotide sequence ID" value="NZ_QXMP01000001.1"/>
</dbReference>
<reference evidence="2 3" key="1">
    <citation type="submission" date="2019-04" db="EMBL/GenBank/DDBJ databases">
        <title>Draft genome sequence of Robertkochia marina CC-AMO-30D.</title>
        <authorList>
            <person name="Hameed A."/>
            <person name="Lin S.-Y."/>
            <person name="Shahina M."/>
            <person name="Lai W.-A."/>
            <person name="Young C.-C."/>
        </authorList>
    </citation>
    <scope>NUCLEOTIDE SEQUENCE [LARGE SCALE GENOMIC DNA]</scope>
    <source>
        <strain evidence="2 3">CC-AMO-30D</strain>
    </source>
</reference>
<organism evidence="2 3">
    <name type="scientific">Robertkochia marina</name>
    <dbReference type="NCBI Taxonomy" id="1227945"/>
    <lineage>
        <taxon>Bacteria</taxon>
        <taxon>Pseudomonadati</taxon>
        <taxon>Bacteroidota</taxon>
        <taxon>Flavobacteriia</taxon>
        <taxon>Flavobacteriales</taxon>
        <taxon>Flavobacteriaceae</taxon>
        <taxon>Robertkochia</taxon>
    </lineage>
</organism>
<sequence>MELENSKPILGVDLGGTNIRSGRVVDGRIEQIRLSKVPKTSREQDVIDKLIKTIEDTFDQHIRGIGVGVPSLLNKKEGIVYDVQNIPSWKEVHLKQILEAHFRVPVWIDNDANCFALGERKFGAGRDFDDFVGLSIGTGLGCGIIKNGKLLPDANGCSGEFGSLFYLDSIVEDYCGSRFFINHYQATGANLFLRAQQGDQQALEAFRAYGHHLGKAIQMILFSVDPEAIILGGSIAGSWEFFSDALYQTLREFPYKNMIDTLKIIKATNTDAGILGAAALCFDP</sequence>